<protein>
    <submittedName>
        <fullName evidence="3">3-oxoadipate CoA-transferase</fullName>
    </submittedName>
</protein>
<comment type="caution">
    <text evidence="3">The sequence shown here is derived from an EMBL/GenBank/DDBJ whole genome shotgun (WGS) entry which is preliminary data.</text>
</comment>
<dbReference type="NCBIfam" id="TIGR02428">
    <property type="entry name" value="pcaJ_scoB_fam"/>
    <property type="match status" value="1"/>
</dbReference>
<dbReference type="PANTHER" id="PTHR13707:SF57">
    <property type="entry name" value="SUCCINYL-COA:3-KETOACID COENZYME A TRANSFERASE SUBUNIT B-RELATED"/>
    <property type="match status" value="1"/>
</dbReference>
<dbReference type="PANTHER" id="PTHR13707">
    <property type="entry name" value="KETOACID-COENZYME A TRANSFERASE"/>
    <property type="match status" value="1"/>
</dbReference>
<evidence type="ECO:0000313" key="4">
    <source>
        <dbReference type="Proteomes" id="UP000022835"/>
    </source>
</evidence>
<dbReference type="Proteomes" id="UP000022835">
    <property type="component" value="Unassembled WGS sequence"/>
</dbReference>
<name>A0A064CAI1_9MYCO</name>
<evidence type="ECO:0000256" key="2">
    <source>
        <dbReference type="ARBA" id="ARBA00022679"/>
    </source>
</evidence>
<evidence type="ECO:0000256" key="1">
    <source>
        <dbReference type="ARBA" id="ARBA00007047"/>
    </source>
</evidence>
<dbReference type="InterPro" id="IPR004165">
    <property type="entry name" value="CoA_trans_fam_I"/>
</dbReference>
<dbReference type="Gene3D" id="3.40.1080.10">
    <property type="entry name" value="Glutaconate Coenzyme A-transferase"/>
    <property type="match status" value="1"/>
</dbReference>
<dbReference type="Pfam" id="PF01144">
    <property type="entry name" value="CoA_trans"/>
    <property type="match status" value="1"/>
</dbReference>
<comment type="similarity">
    <text evidence="1">Belongs to the 3-oxoacid CoA-transferase subunit B family.</text>
</comment>
<dbReference type="SMART" id="SM00882">
    <property type="entry name" value="CoA_trans"/>
    <property type="match status" value="1"/>
</dbReference>
<organism evidence="3 4">
    <name type="scientific">Mycolicibacterium aromaticivorans JS19b1 = JCM 16368</name>
    <dbReference type="NCBI Taxonomy" id="1440774"/>
    <lineage>
        <taxon>Bacteria</taxon>
        <taxon>Bacillati</taxon>
        <taxon>Actinomycetota</taxon>
        <taxon>Actinomycetes</taxon>
        <taxon>Mycobacteriales</taxon>
        <taxon>Mycobacteriaceae</taxon>
        <taxon>Mycolicibacterium</taxon>
    </lineage>
</organism>
<keyword evidence="2" id="KW-0808">Transferase</keyword>
<dbReference type="EMBL" id="JALN02000002">
    <property type="protein sequence ID" value="KDE97305.1"/>
    <property type="molecule type" value="Genomic_DNA"/>
</dbReference>
<dbReference type="STRING" id="1440774.Y900_029045"/>
<accession>A0A064CAI1</accession>
<dbReference type="GO" id="GO:0008410">
    <property type="term" value="F:CoA-transferase activity"/>
    <property type="evidence" value="ECO:0007669"/>
    <property type="project" value="InterPro"/>
</dbReference>
<dbReference type="InterPro" id="IPR037171">
    <property type="entry name" value="NagB/RpiA_transferase-like"/>
</dbReference>
<dbReference type="AlphaFoldDB" id="A0A064CAI1"/>
<keyword evidence="4" id="KW-1185">Reference proteome</keyword>
<sequence length="233" mass="24827">MHFVTGTTPHTSTHLRVEHLDRGPLNRCEIAEMVARDIPAGSYVNLGIGQPTTVADHLDPAAEVVLHTENGMLGMGSAASGDMIDPDLTNAGKIPVTETPGASYFHHADSFAMMRGGHLDICVLGAFQVSQRGDLANWHTGAPDAIPAVGGAMDLAIGAKCVFVMMTLFTKDGTAKLVPQCTYPLTGLRCVSRVYTDHAVFDIDRTGGGKLRVLQTFGLSFAELQKRLQVVLS</sequence>
<gene>
    <name evidence="3" type="ORF">Y900_029045</name>
</gene>
<reference evidence="3" key="1">
    <citation type="submission" date="2014-05" db="EMBL/GenBank/DDBJ databases">
        <title>Genome sequence of Mycobacterium aromaticivorans strain JS19b1T (= DSM 45407T).</title>
        <authorList>
            <person name="Kwak Y."/>
            <person name="Park G.-S."/>
            <person name="Li Q.X."/>
            <person name="Lee S.-E."/>
            <person name="Shin J.-H."/>
        </authorList>
    </citation>
    <scope>NUCLEOTIDE SEQUENCE [LARGE SCALE GENOMIC DNA]</scope>
    <source>
        <strain evidence="3">JS19b1</strain>
    </source>
</reference>
<dbReference type="eggNOG" id="COG2057">
    <property type="taxonomic scope" value="Bacteria"/>
</dbReference>
<dbReference type="InterPro" id="IPR012791">
    <property type="entry name" value="3-oxoacid_CoA-transf_B"/>
</dbReference>
<proteinExistence type="inferred from homology"/>
<dbReference type="SUPFAM" id="SSF100950">
    <property type="entry name" value="NagB/RpiA/CoA transferase-like"/>
    <property type="match status" value="1"/>
</dbReference>
<evidence type="ECO:0000313" key="3">
    <source>
        <dbReference type="EMBL" id="KDE97305.1"/>
    </source>
</evidence>